<keyword evidence="4" id="KW-1185">Reference proteome</keyword>
<feature type="region of interest" description="Disordered" evidence="1">
    <location>
        <begin position="260"/>
        <end position="302"/>
    </location>
</feature>
<dbReference type="OrthoDB" id="7700706at2759"/>
<reference evidence="3 4" key="1">
    <citation type="journal article" date="2017" name="Curr. Biol.">
        <title>The Evolution of Venom by Co-option of Single-Copy Genes.</title>
        <authorList>
            <person name="Martinson E.O."/>
            <person name="Mrinalini"/>
            <person name="Kelkar Y.D."/>
            <person name="Chang C.H."/>
            <person name="Werren J.H."/>
        </authorList>
    </citation>
    <scope>NUCLEOTIDE SEQUENCE [LARGE SCALE GENOMIC DNA]</scope>
    <source>
        <strain evidence="3 4">Alberta</strain>
        <tissue evidence="3">Whole body</tissue>
    </source>
</reference>
<accession>A0A232EV46</accession>
<dbReference type="Proteomes" id="UP000215335">
    <property type="component" value="Unassembled WGS sequence"/>
</dbReference>
<evidence type="ECO:0008006" key="5">
    <source>
        <dbReference type="Google" id="ProtNLM"/>
    </source>
</evidence>
<dbReference type="AlphaFoldDB" id="A0A232EV46"/>
<dbReference type="GO" id="GO:0004222">
    <property type="term" value="F:metalloendopeptidase activity"/>
    <property type="evidence" value="ECO:0007669"/>
    <property type="project" value="InterPro"/>
</dbReference>
<organism evidence="3 4">
    <name type="scientific">Trichomalopsis sarcophagae</name>
    <dbReference type="NCBI Taxonomy" id="543379"/>
    <lineage>
        <taxon>Eukaryota</taxon>
        <taxon>Metazoa</taxon>
        <taxon>Ecdysozoa</taxon>
        <taxon>Arthropoda</taxon>
        <taxon>Hexapoda</taxon>
        <taxon>Insecta</taxon>
        <taxon>Pterygota</taxon>
        <taxon>Neoptera</taxon>
        <taxon>Endopterygota</taxon>
        <taxon>Hymenoptera</taxon>
        <taxon>Apocrita</taxon>
        <taxon>Proctotrupomorpha</taxon>
        <taxon>Chalcidoidea</taxon>
        <taxon>Pteromalidae</taxon>
        <taxon>Pteromalinae</taxon>
        <taxon>Trichomalopsis</taxon>
    </lineage>
</organism>
<evidence type="ECO:0000313" key="4">
    <source>
        <dbReference type="Proteomes" id="UP000215335"/>
    </source>
</evidence>
<gene>
    <name evidence="3" type="ORF">TSAR_003399</name>
</gene>
<proteinExistence type="predicted"/>
<dbReference type="Gene3D" id="1.10.1380.10">
    <property type="entry name" value="Neutral endopeptidase , domain2"/>
    <property type="match status" value="2"/>
</dbReference>
<dbReference type="InterPro" id="IPR000718">
    <property type="entry name" value="Peptidase_M13"/>
</dbReference>
<comment type="caution">
    <text evidence="3">The sequence shown here is derived from an EMBL/GenBank/DDBJ whole genome shotgun (WGS) entry which is preliminary data.</text>
</comment>
<dbReference type="SUPFAM" id="SSF55486">
    <property type="entry name" value="Metalloproteases ('zincins'), catalytic domain"/>
    <property type="match status" value="1"/>
</dbReference>
<evidence type="ECO:0000256" key="2">
    <source>
        <dbReference type="SAM" id="SignalP"/>
    </source>
</evidence>
<dbReference type="PROSITE" id="PS51885">
    <property type="entry name" value="NEPRILYSIN"/>
    <property type="match status" value="1"/>
</dbReference>
<dbReference type="EMBL" id="NNAY01002057">
    <property type="protein sequence ID" value="OXU22216.1"/>
    <property type="molecule type" value="Genomic_DNA"/>
</dbReference>
<dbReference type="GO" id="GO:0006508">
    <property type="term" value="P:proteolysis"/>
    <property type="evidence" value="ECO:0007669"/>
    <property type="project" value="InterPro"/>
</dbReference>
<name>A0A232EV46_9HYME</name>
<evidence type="ECO:0000256" key="1">
    <source>
        <dbReference type="SAM" id="MobiDB-lite"/>
    </source>
</evidence>
<dbReference type="InterPro" id="IPR042089">
    <property type="entry name" value="Peptidase_M13_dom_2"/>
</dbReference>
<keyword evidence="2" id="KW-0732">Signal</keyword>
<protein>
    <recommendedName>
        <fullName evidence="5">Peptidase M13 N-terminal domain-containing protein</fullName>
    </recommendedName>
</protein>
<feature type="chain" id="PRO_5012014273" description="Peptidase M13 N-terminal domain-containing protein" evidence="2">
    <location>
        <begin position="20"/>
        <end position="778"/>
    </location>
</feature>
<dbReference type="Gene3D" id="3.40.390.10">
    <property type="entry name" value="Collagenase (Catalytic Domain)"/>
    <property type="match status" value="1"/>
</dbReference>
<evidence type="ECO:0000313" key="3">
    <source>
        <dbReference type="EMBL" id="OXU22216.1"/>
    </source>
</evidence>
<feature type="signal peptide" evidence="2">
    <location>
        <begin position="1"/>
        <end position="19"/>
    </location>
</feature>
<sequence>MAASLVLCLLLANAACLLAVPIQNVDYIDFDELLLNFFNEDMNKFIEDNNVDMLKNVQESRYECKNLYSHACDKRTETSIFSNHEFKQKTSEFYSTFKQKITDLLSNRDRNSGAPSVNLERQLYRRCMNLGSSDEQSTIKYHDDDKLSYVTDADENVRSNDIENEPVNQIFSKILKAFGHKNIFTKTWQQLDQKLAAIGFGHAFYDISVMADPYIPNKNIILLQPPSIKKWNSIKFIDTLSDIYVHFQIQLYEQCTENSSKTSDAESNELNLNDSDHESEDESEESSSKTKANFNSDEGPAFLESDETKDMALASKSYEVNSLCKPYQSLSRRDVFEKIINIEDEMILVFFNRLLKAMFDSISATNKEEFYTKLTIKEWNKKYNSINQRTTSKIDWFEVIKSEFEKVGITIDDTESIFIKNVPYFYKLAKYLKYHSNQIFDKAVRSKFIAENARYIDWDWMESVNPIDQSNFCFEQTQLYGVSQEALKSIKNDFSNLHVQIVATIINNIAHVLYHNISENVNLSDVQKTYMKAQLSAMTNHLLSNNYDTSDDHDSIFDDYYANFKATNDYFVDINMYRRTIKNSILKKLRDNRPLSYQYLPFDINEIENPRNRLVLYALSNIYIDSSKSPEFFNSSEKYYGTFGVKLAAFLYSLIVEDKFQTDVHDLHGSQWLNAHMTYSPRVVKCFVPENIVAYGYPLAYSTITEIFSVRIALEAMLNDSKVDSVHDFYKAYIESHCSSKEQKMMHKVLSNLAHVSTVFNCSDKSVEPKCDMSIFQS</sequence>
<dbReference type="InterPro" id="IPR024079">
    <property type="entry name" value="MetalloPept_cat_dom_sf"/>
</dbReference>